<dbReference type="PANTHER" id="PTHR30469">
    <property type="entry name" value="MULTIDRUG RESISTANCE PROTEIN MDTA"/>
    <property type="match status" value="1"/>
</dbReference>
<dbReference type="InterPro" id="IPR006143">
    <property type="entry name" value="RND_pump_MFP"/>
</dbReference>
<feature type="coiled-coil region" evidence="2">
    <location>
        <begin position="110"/>
        <end position="146"/>
    </location>
</feature>
<evidence type="ECO:0000313" key="8">
    <source>
        <dbReference type="Proteomes" id="UP000576225"/>
    </source>
</evidence>
<dbReference type="GeneID" id="78294903"/>
<reference evidence="5 8" key="2">
    <citation type="submission" date="2020-04" db="EMBL/GenBank/DDBJ databases">
        <authorList>
            <person name="Hitch T.C.A."/>
            <person name="Wylensek D."/>
            <person name="Clavel T."/>
        </authorList>
    </citation>
    <scope>NUCLEOTIDE SEQUENCE [LARGE SCALE GENOMIC DNA]</scope>
    <source>
        <strain evidence="5 8">COR2-253-APC-1A</strain>
    </source>
</reference>
<sequence length="265" mass="29614">MRKRFRILPAALCLAALWPALAADDAYRALPVKAVLFPMREAVLSSRIDGVIIRYRFAPGERFKEGEPLLELDRQERENQFKRAAAALKEGRGNLDFARKQLEDFSVLFKESLQSELEVKRKELELQIAESRFDTAEAERDNAALQLTYCTLKAPFAGRVEKILTREFETVRNGQPILSIIDDNRLLAVLHLPSADLPKIGLGDPVRLRINETGTVASGVVHEIAARADHRSETFEIKALIDNADHILTAGMSGVLQEISKDAGE</sequence>
<evidence type="ECO:0000313" key="5">
    <source>
        <dbReference type="EMBL" id="NMD88092.1"/>
    </source>
</evidence>
<accession>A0A2U1B405</accession>
<dbReference type="Pfam" id="PF25917">
    <property type="entry name" value="BSH_RND"/>
    <property type="match status" value="1"/>
</dbReference>
<evidence type="ECO:0000313" key="6">
    <source>
        <dbReference type="EMBL" id="PVY43415.1"/>
    </source>
</evidence>
<dbReference type="Gene3D" id="1.10.287.470">
    <property type="entry name" value="Helix hairpin bin"/>
    <property type="match status" value="1"/>
</dbReference>
<feature type="signal peptide" evidence="3">
    <location>
        <begin position="1"/>
        <end position="22"/>
    </location>
</feature>
<gene>
    <name evidence="6" type="ORF">C8D82_109101</name>
    <name evidence="5" type="ORF">HF882_16005</name>
</gene>
<dbReference type="Proteomes" id="UP000245959">
    <property type="component" value="Unassembled WGS sequence"/>
</dbReference>
<keyword evidence="2" id="KW-0175">Coiled coil</keyword>
<evidence type="ECO:0000256" key="3">
    <source>
        <dbReference type="SAM" id="SignalP"/>
    </source>
</evidence>
<dbReference type="InterPro" id="IPR058625">
    <property type="entry name" value="MdtA-like_BSH"/>
</dbReference>
<evidence type="ECO:0000256" key="1">
    <source>
        <dbReference type="ARBA" id="ARBA00009477"/>
    </source>
</evidence>
<dbReference type="Gene3D" id="2.40.50.100">
    <property type="match status" value="1"/>
</dbReference>
<keyword evidence="3" id="KW-0732">Signal</keyword>
<dbReference type="RefSeq" id="WP_116883594.1">
    <property type="nucleotide sequence ID" value="NZ_CABMMC010000034.1"/>
</dbReference>
<comment type="similarity">
    <text evidence="1">Belongs to the membrane fusion protein (MFP) (TC 8.A.1) family.</text>
</comment>
<feature type="chain" id="PRO_5041067703" evidence="3">
    <location>
        <begin position="23"/>
        <end position="265"/>
    </location>
</feature>
<dbReference type="GO" id="GO:1990281">
    <property type="term" value="C:efflux pump complex"/>
    <property type="evidence" value="ECO:0007669"/>
    <property type="project" value="TreeGrafter"/>
</dbReference>
<proteinExistence type="inferred from homology"/>
<evidence type="ECO:0000259" key="4">
    <source>
        <dbReference type="Pfam" id="PF25917"/>
    </source>
</evidence>
<name>A0A2U1B405_9BACT</name>
<comment type="caution">
    <text evidence="6">The sequence shown here is derived from an EMBL/GenBank/DDBJ whole genome shotgun (WGS) entry which is preliminary data.</text>
</comment>
<evidence type="ECO:0000313" key="7">
    <source>
        <dbReference type="Proteomes" id="UP000245959"/>
    </source>
</evidence>
<dbReference type="AlphaFoldDB" id="A0A2U1B405"/>
<dbReference type="SUPFAM" id="SSF111369">
    <property type="entry name" value="HlyD-like secretion proteins"/>
    <property type="match status" value="1"/>
</dbReference>
<dbReference type="EMBL" id="JABAEW010000037">
    <property type="protein sequence ID" value="NMD88092.1"/>
    <property type="molecule type" value="Genomic_DNA"/>
</dbReference>
<dbReference type="PANTHER" id="PTHR30469:SF15">
    <property type="entry name" value="HLYD FAMILY OF SECRETION PROTEINS"/>
    <property type="match status" value="1"/>
</dbReference>
<evidence type="ECO:0000256" key="2">
    <source>
        <dbReference type="SAM" id="Coils"/>
    </source>
</evidence>
<protein>
    <submittedName>
        <fullName evidence="5">Efflux RND transporter periplasmic adaptor subunit</fullName>
    </submittedName>
    <submittedName>
        <fullName evidence="6">RND family efflux transporter MFP subunit</fullName>
    </submittedName>
</protein>
<dbReference type="OrthoDB" id="266524at2"/>
<keyword evidence="7" id="KW-1185">Reference proteome</keyword>
<organism evidence="6 7">
    <name type="scientific">Victivallis vadensis</name>
    <dbReference type="NCBI Taxonomy" id="172901"/>
    <lineage>
        <taxon>Bacteria</taxon>
        <taxon>Pseudomonadati</taxon>
        <taxon>Lentisphaerota</taxon>
        <taxon>Lentisphaeria</taxon>
        <taxon>Victivallales</taxon>
        <taxon>Victivallaceae</taxon>
        <taxon>Victivallis</taxon>
    </lineage>
</organism>
<reference evidence="6 7" key="1">
    <citation type="submission" date="2018-04" db="EMBL/GenBank/DDBJ databases">
        <title>Genomic Encyclopedia of Type Strains, Phase IV (KMG-IV): sequencing the most valuable type-strain genomes for metagenomic binning, comparative biology and taxonomic classification.</title>
        <authorList>
            <person name="Goeker M."/>
        </authorList>
    </citation>
    <scope>NUCLEOTIDE SEQUENCE [LARGE SCALE GENOMIC DNA]</scope>
    <source>
        <strain evidence="6 7">DSM 14823</strain>
    </source>
</reference>
<dbReference type="EMBL" id="QEKH01000009">
    <property type="protein sequence ID" value="PVY43415.1"/>
    <property type="molecule type" value="Genomic_DNA"/>
</dbReference>
<dbReference type="Proteomes" id="UP000576225">
    <property type="component" value="Unassembled WGS sequence"/>
</dbReference>
<feature type="domain" description="Multidrug resistance protein MdtA-like barrel-sandwich hybrid" evidence="4">
    <location>
        <begin position="42"/>
        <end position="180"/>
    </location>
</feature>
<dbReference type="NCBIfam" id="TIGR01730">
    <property type="entry name" value="RND_mfp"/>
    <property type="match status" value="1"/>
</dbReference>
<dbReference type="GO" id="GO:0015562">
    <property type="term" value="F:efflux transmembrane transporter activity"/>
    <property type="evidence" value="ECO:0007669"/>
    <property type="project" value="TreeGrafter"/>
</dbReference>
<dbReference type="Gene3D" id="2.40.30.170">
    <property type="match status" value="1"/>
</dbReference>